<sequence length="94" mass="10571">MLPISRQKYRKCEKQNVVSNFAYELYQNVMSDTMTAHRKRGHGYPRQLLICDKWNPGNATGVGIVCPSGRPANYGVASNKLQPKTPTRLYTAAL</sequence>
<gene>
    <name evidence="1" type="ORF">ALC53_11123</name>
</gene>
<dbReference type="Proteomes" id="UP000078540">
    <property type="component" value="Unassembled WGS sequence"/>
</dbReference>
<name>A0A195B1W7_9HYME</name>
<evidence type="ECO:0000313" key="1">
    <source>
        <dbReference type="EMBL" id="KYM78468.1"/>
    </source>
</evidence>
<keyword evidence="2" id="KW-1185">Reference proteome</keyword>
<dbReference type="AlphaFoldDB" id="A0A195B1W7"/>
<organism evidence="1 2">
    <name type="scientific">Atta colombica</name>
    <dbReference type="NCBI Taxonomy" id="520822"/>
    <lineage>
        <taxon>Eukaryota</taxon>
        <taxon>Metazoa</taxon>
        <taxon>Ecdysozoa</taxon>
        <taxon>Arthropoda</taxon>
        <taxon>Hexapoda</taxon>
        <taxon>Insecta</taxon>
        <taxon>Pterygota</taxon>
        <taxon>Neoptera</taxon>
        <taxon>Endopterygota</taxon>
        <taxon>Hymenoptera</taxon>
        <taxon>Apocrita</taxon>
        <taxon>Aculeata</taxon>
        <taxon>Formicoidea</taxon>
        <taxon>Formicidae</taxon>
        <taxon>Myrmicinae</taxon>
        <taxon>Atta</taxon>
    </lineage>
</organism>
<proteinExistence type="predicted"/>
<protein>
    <submittedName>
        <fullName evidence="1">Uncharacterized protein</fullName>
    </submittedName>
</protein>
<reference evidence="1 2" key="1">
    <citation type="submission" date="2015-09" db="EMBL/GenBank/DDBJ databases">
        <title>Atta colombica WGS genome.</title>
        <authorList>
            <person name="Nygaard S."/>
            <person name="Hu H."/>
            <person name="Boomsma J."/>
            <person name="Zhang G."/>
        </authorList>
    </citation>
    <scope>NUCLEOTIDE SEQUENCE [LARGE SCALE GENOMIC DNA]</scope>
    <source>
        <strain evidence="1">Treedump-2</strain>
        <tissue evidence="1">Whole body</tissue>
    </source>
</reference>
<accession>A0A195B1W7</accession>
<dbReference type="EMBL" id="KQ976662">
    <property type="protein sequence ID" value="KYM78468.1"/>
    <property type="molecule type" value="Genomic_DNA"/>
</dbReference>
<evidence type="ECO:0000313" key="2">
    <source>
        <dbReference type="Proteomes" id="UP000078540"/>
    </source>
</evidence>